<dbReference type="EMBL" id="JASPKZ010004214">
    <property type="protein sequence ID" value="KAJ9590470.1"/>
    <property type="molecule type" value="Genomic_DNA"/>
</dbReference>
<comment type="caution">
    <text evidence="1">The sequence shown here is derived from an EMBL/GenBank/DDBJ whole genome shotgun (WGS) entry which is preliminary data.</text>
</comment>
<reference evidence="1" key="1">
    <citation type="journal article" date="2023" name="IScience">
        <title>Live-bearing cockroach genome reveals convergent evolutionary mechanisms linked to viviparity in insects and beyond.</title>
        <authorList>
            <person name="Fouks B."/>
            <person name="Harrison M.C."/>
            <person name="Mikhailova A.A."/>
            <person name="Marchal E."/>
            <person name="English S."/>
            <person name="Carruthers M."/>
            <person name="Jennings E.C."/>
            <person name="Chiamaka E.L."/>
            <person name="Frigard R.A."/>
            <person name="Pippel M."/>
            <person name="Attardo G.M."/>
            <person name="Benoit J.B."/>
            <person name="Bornberg-Bauer E."/>
            <person name="Tobe S.S."/>
        </authorList>
    </citation>
    <scope>NUCLEOTIDE SEQUENCE</scope>
    <source>
        <strain evidence="1">Stay&amp;Tobe</strain>
    </source>
</reference>
<dbReference type="AlphaFoldDB" id="A0AAD8EH85"/>
<dbReference type="Proteomes" id="UP001233999">
    <property type="component" value="Unassembled WGS sequence"/>
</dbReference>
<evidence type="ECO:0000313" key="1">
    <source>
        <dbReference type="EMBL" id="KAJ9590470.1"/>
    </source>
</evidence>
<evidence type="ECO:0000313" key="2">
    <source>
        <dbReference type="Proteomes" id="UP001233999"/>
    </source>
</evidence>
<reference evidence="1" key="2">
    <citation type="submission" date="2023-05" db="EMBL/GenBank/DDBJ databases">
        <authorList>
            <person name="Fouks B."/>
        </authorList>
    </citation>
    <scope>NUCLEOTIDE SEQUENCE</scope>
    <source>
        <strain evidence="1">Stay&amp;Tobe</strain>
        <tissue evidence="1">Testes</tissue>
    </source>
</reference>
<name>A0AAD8EH85_DIPPU</name>
<proteinExistence type="predicted"/>
<gene>
    <name evidence="1" type="ORF">L9F63_016501</name>
</gene>
<keyword evidence="2" id="KW-1185">Reference proteome</keyword>
<sequence length="117" mass="13347">RIPSKPWSPYLEIESQGIHLVVSNSRCTATMEPDLTNYNTQNDFCTEIAIFTNLTLTTQQSTEVMDKSTASVSRLNEPTSPYKAVIDVPWKFSSSLTPDFSWLIWSKCEECGNRWFS</sequence>
<feature type="non-terminal residue" evidence="1">
    <location>
        <position position="117"/>
    </location>
</feature>
<feature type="non-terminal residue" evidence="1">
    <location>
        <position position="1"/>
    </location>
</feature>
<organism evidence="1 2">
    <name type="scientific">Diploptera punctata</name>
    <name type="common">Pacific beetle cockroach</name>
    <dbReference type="NCBI Taxonomy" id="6984"/>
    <lineage>
        <taxon>Eukaryota</taxon>
        <taxon>Metazoa</taxon>
        <taxon>Ecdysozoa</taxon>
        <taxon>Arthropoda</taxon>
        <taxon>Hexapoda</taxon>
        <taxon>Insecta</taxon>
        <taxon>Pterygota</taxon>
        <taxon>Neoptera</taxon>
        <taxon>Polyneoptera</taxon>
        <taxon>Dictyoptera</taxon>
        <taxon>Blattodea</taxon>
        <taxon>Blaberoidea</taxon>
        <taxon>Blaberidae</taxon>
        <taxon>Diplopterinae</taxon>
        <taxon>Diploptera</taxon>
    </lineage>
</organism>
<protein>
    <submittedName>
        <fullName evidence="1">Uncharacterized protein</fullName>
    </submittedName>
</protein>
<accession>A0AAD8EH85</accession>